<evidence type="ECO:0000313" key="3">
    <source>
        <dbReference type="Proteomes" id="UP000824469"/>
    </source>
</evidence>
<feature type="non-terminal residue" evidence="2">
    <location>
        <position position="92"/>
    </location>
</feature>
<keyword evidence="3" id="KW-1185">Reference proteome</keyword>
<reference evidence="2 3" key="1">
    <citation type="journal article" date="2021" name="Nat. Plants">
        <title>The Taxus genome provides insights into paclitaxel biosynthesis.</title>
        <authorList>
            <person name="Xiong X."/>
            <person name="Gou J."/>
            <person name="Liao Q."/>
            <person name="Li Y."/>
            <person name="Zhou Q."/>
            <person name="Bi G."/>
            <person name="Li C."/>
            <person name="Du R."/>
            <person name="Wang X."/>
            <person name="Sun T."/>
            <person name="Guo L."/>
            <person name="Liang H."/>
            <person name="Lu P."/>
            <person name="Wu Y."/>
            <person name="Zhang Z."/>
            <person name="Ro D.K."/>
            <person name="Shang Y."/>
            <person name="Huang S."/>
            <person name="Yan J."/>
        </authorList>
    </citation>
    <scope>NUCLEOTIDE SEQUENCE [LARGE SCALE GENOMIC DNA]</scope>
    <source>
        <strain evidence="2">Ta-2019</strain>
    </source>
</reference>
<protein>
    <submittedName>
        <fullName evidence="2">Uncharacterized protein</fullName>
    </submittedName>
</protein>
<dbReference type="Proteomes" id="UP000824469">
    <property type="component" value="Unassembled WGS sequence"/>
</dbReference>
<comment type="caution">
    <text evidence="2">The sequence shown here is derived from an EMBL/GenBank/DDBJ whole genome shotgun (WGS) entry which is preliminary data.</text>
</comment>
<feature type="compositionally biased region" description="Polar residues" evidence="1">
    <location>
        <begin position="1"/>
        <end position="11"/>
    </location>
</feature>
<name>A0AA38CN37_TAXCH</name>
<dbReference type="EMBL" id="JAHRHJ020000010">
    <property type="protein sequence ID" value="KAH9299719.1"/>
    <property type="molecule type" value="Genomic_DNA"/>
</dbReference>
<dbReference type="AlphaFoldDB" id="A0AA38CN37"/>
<feature type="compositionally biased region" description="Basic and acidic residues" evidence="1">
    <location>
        <begin position="59"/>
        <end position="72"/>
    </location>
</feature>
<proteinExistence type="predicted"/>
<accession>A0AA38CN37</accession>
<sequence length="92" mass="10566">MTQSTTPQTMRKSPKLSPQKETTAKRRRKFNFNEEVEESKESAPNSPTPLENVEEQKDEEMKQGEEKEKGIDEIVTETNQDMEAQVPNLGIQ</sequence>
<evidence type="ECO:0000256" key="1">
    <source>
        <dbReference type="SAM" id="MobiDB-lite"/>
    </source>
</evidence>
<feature type="region of interest" description="Disordered" evidence="1">
    <location>
        <begin position="1"/>
        <end position="72"/>
    </location>
</feature>
<evidence type="ECO:0000313" key="2">
    <source>
        <dbReference type="EMBL" id="KAH9299719.1"/>
    </source>
</evidence>
<organism evidence="2 3">
    <name type="scientific">Taxus chinensis</name>
    <name type="common">Chinese yew</name>
    <name type="synonym">Taxus wallichiana var. chinensis</name>
    <dbReference type="NCBI Taxonomy" id="29808"/>
    <lineage>
        <taxon>Eukaryota</taxon>
        <taxon>Viridiplantae</taxon>
        <taxon>Streptophyta</taxon>
        <taxon>Embryophyta</taxon>
        <taxon>Tracheophyta</taxon>
        <taxon>Spermatophyta</taxon>
        <taxon>Pinopsida</taxon>
        <taxon>Pinidae</taxon>
        <taxon>Conifers II</taxon>
        <taxon>Cupressales</taxon>
        <taxon>Taxaceae</taxon>
        <taxon>Taxus</taxon>
    </lineage>
</organism>
<gene>
    <name evidence="2" type="ORF">KI387_031401</name>
</gene>